<accession>A0A540KN08</accession>
<organism evidence="1 2">
    <name type="scientific">Malus baccata</name>
    <name type="common">Siberian crab apple</name>
    <name type="synonym">Pyrus baccata</name>
    <dbReference type="NCBI Taxonomy" id="106549"/>
    <lineage>
        <taxon>Eukaryota</taxon>
        <taxon>Viridiplantae</taxon>
        <taxon>Streptophyta</taxon>
        <taxon>Embryophyta</taxon>
        <taxon>Tracheophyta</taxon>
        <taxon>Spermatophyta</taxon>
        <taxon>Magnoliopsida</taxon>
        <taxon>eudicotyledons</taxon>
        <taxon>Gunneridae</taxon>
        <taxon>Pentapetalae</taxon>
        <taxon>rosids</taxon>
        <taxon>fabids</taxon>
        <taxon>Rosales</taxon>
        <taxon>Rosaceae</taxon>
        <taxon>Amygdaloideae</taxon>
        <taxon>Maleae</taxon>
        <taxon>Malus</taxon>
    </lineage>
</organism>
<comment type="caution">
    <text evidence="1">The sequence shown here is derived from an EMBL/GenBank/DDBJ whole genome shotgun (WGS) entry which is preliminary data.</text>
</comment>
<dbReference type="EMBL" id="VIEB01001086">
    <property type="protein sequence ID" value="TQD75616.1"/>
    <property type="molecule type" value="Genomic_DNA"/>
</dbReference>
<evidence type="ECO:0000313" key="2">
    <source>
        <dbReference type="Proteomes" id="UP000315295"/>
    </source>
</evidence>
<proteinExistence type="predicted"/>
<keyword evidence="2" id="KW-1185">Reference proteome</keyword>
<name>A0A540KN08_MALBA</name>
<reference evidence="1 2" key="1">
    <citation type="journal article" date="2019" name="G3 (Bethesda)">
        <title>Sequencing of a Wild Apple (Malus baccata) Genome Unravels the Differences Between Cultivated and Wild Apple Species Regarding Disease Resistance and Cold Tolerance.</title>
        <authorList>
            <person name="Chen X."/>
        </authorList>
    </citation>
    <scope>NUCLEOTIDE SEQUENCE [LARGE SCALE GENOMIC DNA]</scope>
    <source>
        <strain evidence="2">cv. Shandingzi</strain>
        <tissue evidence="1">Leaves</tissue>
    </source>
</reference>
<evidence type="ECO:0000313" key="1">
    <source>
        <dbReference type="EMBL" id="TQD75616.1"/>
    </source>
</evidence>
<dbReference type="Proteomes" id="UP000315295">
    <property type="component" value="Unassembled WGS sequence"/>
</dbReference>
<dbReference type="AlphaFoldDB" id="A0A540KN08"/>
<gene>
    <name evidence="1" type="ORF">C1H46_038856</name>
</gene>
<sequence length="49" mass="5571">MKSNFIHSRENPEISSFNSSITLKVVGVSWALMNNNPHTGEKSFTVRMF</sequence>
<protein>
    <submittedName>
        <fullName evidence="1">Uncharacterized protein</fullName>
    </submittedName>
</protein>